<dbReference type="GO" id="GO:0032259">
    <property type="term" value="P:methylation"/>
    <property type="evidence" value="ECO:0007669"/>
    <property type="project" value="UniProtKB-KW"/>
</dbReference>
<dbReference type="Gene3D" id="3.40.50.150">
    <property type="entry name" value="Vaccinia Virus protein VP39"/>
    <property type="match status" value="1"/>
</dbReference>
<feature type="binding site" evidence="4">
    <location>
        <position position="100"/>
    </location>
    <ligand>
        <name>S-adenosyl-L-methionine</name>
        <dbReference type="ChEBI" id="CHEBI:59789"/>
    </ligand>
</feature>
<dbReference type="GO" id="GO:0043770">
    <property type="term" value="F:demethylmenaquinone methyltransferase activity"/>
    <property type="evidence" value="ECO:0007669"/>
    <property type="project" value="UniProtKB-UniRule"/>
</dbReference>
<dbReference type="NCBIfam" id="NF001244">
    <property type="entry name" value="PRK00216.1-5"/>
    <property type="match status" value="1"/>
</dbReference>
<dbReference type="HAMAP" id="MF_01813">
    <property type="entry name" value="MenG_UbiE_methyltr"/>
    <property type="match status" value="1"/>
</dbReference>
<protein>
    <recommendedName>
        <fullName evidence="4">Demethylmenaquinone methyltransferase</fullName>
        <ecNumber evidence="4">2.1.1.163</ecNumber>
    </recommendedName>
</protein>
<dbReference type="KEGG" id="ljn:T285_00320"/>
<dbReference type="EMBL" id="CP006811">
    <property type="protein sequence ID" value="AHA96555.1"/>
    <property type="molecule type" value="Genomic_DNA"/>
</dbReference>
<proteinExistence type="inferred from homology"/>
<keyword evidence="3 4" id="KW-0949">S-adenosyl-L-methionine</keyword>
<comment type="function">
    <text evidence="4">Methyltransferase required for the conversion of demethylmenaquinol (DMKH2) to menaquinol (MKH2).</text>
</comment>
<dbReference type="NCBIfam" id="NF001243">
    <property type="entry name" value="PRK00216.1-4"/>
    <property type="match status" value="1"/>
</dbReference>
<keyword evidence="2 4" id="KW-0808">Transferase</keyword>
<dbReference type="PROSITE" id="PS01183">
    <property type="entry name" value="UBIE_1"/>
    <property type="match status" value="1"/>
</dbReference>
<keyword evidence="4" id="KW-0474">Menaquinone biosynthesis</keyword>
<feature type="binding site" evidence="4">
    <location>
        <position position="79"/>
    </location>
    <ligand>
        <name>S-adenosyl-L-methionine</name>
        <dbReference type="ChEBI" id="CHEBI:59789"/>
    </ligand>
</feature>
<keyword evidence="1 4" id="KW-0489">Methyltransferase</keyword>
<dbReference type="PANTHER" id="PTHR43591">
    <property type="entry name" value="METHYLTRANSFERASE"/>
    <property type="match status" value="1"/>
</dbReference>
<dbReference type="InterPro" id="IPR029063">
    <property type="entry name" value="SAM-dependent_MTases_sf"/>
</dbReference>
<dbReference type="Proteomes" id="UP000018522">
    <property type="component" value="Chromosome"/>
</dbReference>
<evidence type="ECO:0000313" key="5">
    <source>
        <dbReference type="EMBL" id="AHA96555.1"/>
    </source>
</evidence>
<evidence type="ECO:0000256" key="4">
    <source>
        <dbReference type="HAMAP-Rule" id="MF_01813"/>
    </source>
</evidence>
<dbReference type="NCBIfam" id="TIGR01934">
    <property type="entry name" value="MenG_MenH_UbiE"/>
    <property type="match status" value="1"/>
</dbReference>
<evidence type="ECO:0000256" key="3">
    <source>
        <dbReference type="ARBA" id="ARBA00022691"/>
    </source>
</evidence>
<comment type="catalytic activity">
    <reaction evidence="4">
        <text>a 2-demethylmenaquinol + S-adenosyl-L-methionine = a menaquinol + S-adenosyl-L-homocysteine + H(+)</text>
        <dbReference type="Rhea" id="RHEA:42640"/>
        <dbReference type="Rhea" id="RHEA-COMP:9539"/>
        <dbReference type="Rhea" id="RHEA-COMP:9563"/>
        <dbReference type="ChEBI" id="CHEBI:15378"/>
        <dbReference type="ChEBI" id="CHEBI:18151"/>
        <dbReference type="ChEBI" id="CHEBI:55437"/>
        <dbReference type="ChEBI" id="CHEBI:57856"/>
        <dbReference type="ChEBI" id="CHEBI:59789"/>
        <dbReference type="EC" id="2.1.1.163"/>
    </reaction>
</comment>
<organism evidence="5 6">
    <name type="scientific">Lactobacillus johnsonii N6.2</name>
    <dbReference type="NCBI Taxonomy" id="1408186"/>
    <lineage>
        <taxon>Bacteria</taxon>
        <taxon>Bacillati</taxon>
        <taxon>Bacillota</taxon>
        <taxon>Bacilli</taxon>
        <taxon>Lactobacillales</taxon>
        <taxon>Lactobacillaceae</taxon>
        <taxon>Lactobacillus</taxon>
    </lineage>
</organism>
<dbReference type="InterPro" id="IPR004033">
    <property type="entry name" value="UbiE/COQ5_MeTrFase"/>
</dbReference>
<dbReference type="UniPathway" id="UPA00079">
    <property type="reaction ID" value="UER00169"/>
</dbReference>
<comment type="caution">
    <text evidence="4">Lacks conserved residue(s) required for the propagation of feature annotation.</text>
</comment>
<dbReference type="CDD" id="cd02440">
    <property type="entry name" value="AdoMet_MTases"/>
    <property type="match status" value="1"/>
</dbReference>
<dbReference type="PROSITE" id="PS51608">
    <property type="entry name" value="SAM_MT_UBIE"/>
    <property type="match status" value="1"/>
</dbReference>
<dbReference type="SUPFAM" id="SSF53335">
    <property type="entry name" value="S-adenosyl-L-methionine-dependent methyltransferases"/>
    <property type="match status" value="1"/>
</dbReference>
<dbReference type="EC" id="2.1.1.163" evidence="4"/>
<gene>
    <name evidence="4" type="primary">menG</name>
    <name evidence="5" type="ORF">T285_00320</name>
</gene>
<dbReference type="AlphaFoldDB" id="A0A7D9N471"/>
<dbReference type="Pfam" id="PF01209">
    <property type="entry name" value="Ubie_methyltran"/>
    <property type="match status" value="1"/>
</dbReference>
<evidence type="ECO:0000256" key="1">
    <source>
        <dbReference type="ARBA" id="ARBA00022603"/>
    </source>
</evidence>
<evidence type="ECO:0000256" key="2">
    <source>
        <dbReference type="ARBA" id="ARBA00022679"/>
    </source>
</evidence>
<dbReference type="PANTHER" id="PTHR43591:SF24">
    <property type="entry name" value="2-METHOXY-6-POLYPRENYL-1,4-BENZOQUINOL METHYLASE, MITOCHONDRIAL"/>
    <property type="match status" value="1"/>
</dbReference>
<evidence type="ECO:0000313" key="6">
    <source>
        <dbReference type="Proteomes" id="UP000018522"/>
    </source>
</evidence>
<sequence>MVHLNHSFFVGIINLVIKMSLTNKVPEKDVHDLFTRVAPHYDQMNNLISLGTQNGWRKKFFKELRVAPGDFALDLCCGTGDLTIALAKQVGPSGNVIGLDFNQKMLDLADKKIRAQNLQKEIQLKQGDAMHLPYPDQSFDIVTIGFGLRNVPDADQVLKEVYRVLKPGGKVGILETSQPTNPIIKLGWENYFKLFPNFAKLLGANVDDYKYLSHTTAKFISATRLKEMLEQDGFKNVTITKLNLGAGAIHIGIKKKMR</sequence>
<keyword evidence="5" id="KW-0830">Ubiquinone</keyword>
<comment type="similarity">
    <text evidence="4">Belongs to the class I-like SAM-binding methyltransferase superfamily. MenG/UbiE family.</text>
</comment>
<comment type="pathway">
    <text evidence="4">Quinol/quinone metabolism; menaquinone biosynthesis; menaquinol from 1,4-dihydroxy-2-naphthoate: step 2/2.</text>
</comment>
<dbReference type="GO" id="GO:0009234">
    <property type="term" value="P:menaquinone biosynthetic process"/>
    <property type="evidence" value="ECO:0007669"/>
    <property type="project" value="UniProtKB-UniRule"/>
</dbReference>
<name>A0A7D9N471_LACJH</name>
<accession>A0A7D9N471</accession>
<reference evidence="5 6" key="1">
    <citation type="journal article" date="2014" name="Genome Announc.">
        <title>Complete Genome Sequences of Lactobacillus johnsonii Strain N6.2 and Lactobacillus reuteri Strain TD1.</title>
        <authorList>
            <person name="Leonard M.T."/>
            <person name="Valladares R.B."/>
            <person name="Ardissone A."/>
            <person name="Gonzalez C.F."/>
            <person name="Lorca G.L."/>
            <person name="Triplett E.W."/>
        </authorList>
    </citation>
    <scope>NUCLEOTIDE SEQUENCE [LARGE SCALE GENOMIC DNA]</scope>
    <source>
        <strain evidence="5 6">N6.2</strain>
    </source>
</reference>
<dbReference type="PROSITE" id="PS01184">
    <property type="entry name" value="UBIE_2"/>
    <property type="match status" value="1"/>
</dbReference>
<feature type="binding site" evidence="4">
    <location>
        <begin position="128"/>
        <end position="129"/>
    </location>
    <ligand>
        <name>S-adenosyl-L-methionine</name>
        <dbReference type="ChEBI" id="CHEBI:59789"/>
    </ligand>
</feature>
<dbReference type="InterPro" id="IPR023576">
    <property type="entry name" value="UbiE/COQ5_MeTrFase_CS"/>
</dbReference>